<accession>A0A154PQA8</accession>
<reference evidence="1 2" key="1">
    <citation type="submission" date="2015-07" db="EMBL/GenBank/DDBJ databases">
        <title>The genome of Dufourea novaeangliae.</title>
        <authorList>
            <person name="Pan H."/>
            <person name="Kapheim K."/>
        </authorList>
    </citation>
    <scope>NUCLEOTIDE SEQUENCE [LARGE SCALE GENOMIC DNA]</scope>
    <source>
        <strain evidence="1">0120121106</strain>
        <tissue evidence="1">Whole body</tissue>
    </source>
</reference>
<dbReference type="EMBL" id="KQ435036">
    <property type="protein sequence ID" value="KZC14072.1"/>
    <property type="molecule type" value="Genomic_DNA"/>
</dbReference>
<evidence type="ECO:0000313" key="2">
    <source>
        <dbReference type="Proteomes" id="UP000076502"/>
    </source>
</evidence>
<dbReference type="Proteomes" id="UP000076502">
    <property type="component" value="Unassembled WGS sequence"/>
</dbReference>
<sequence length="168" mass="19112">MATLRLQASLDEQAPLGLQPRRKEVTIQGEELTIESKEVVIEREERRVKERMLQSNRQMEMAPKFRGIVPLPPTLPDRIKLLSGDGRATEFSQKDFAPHFVTTESTTAEQTTTHEGSKIVLTVSFAPHLARAAYWGVDGDYEAARRRTTPRGEYLMRRTFSGTRLNLN</sequence>
<evidence type="ECO:0000313" key="1">
    <source>
        <dbReference type="EMBL" id="KZC14072.1"/>
    </source>
</evidence>
<dbReference type="AlphaFoldDB" id="A0A154PQA8"/>
<protein>
    <submittedName>
        <fullName evidence="1">Uncharacterized protein</fullName>
    </submittedName>
</protein>
<name>A0A154PQA8_DUFNO</name>
<proteinExistence type="predicted"/>
<organism evidence="1 2">
    <name type="scientific">Dufourea novaeangliae</name>
    <name type="common">Sweat bee</name>
    <dbReference type="NCBI Taxonomy" id="178035"/>
    <lineage>
        <taxon>Eukaryota</taxon>
        <taxon>Metazoa</taxon>
        <taxon>Ecdysozoa</taxon>
        <taxon>Arthropoda</taxon>
        <taxon>Hexapoda</taxon>
        <taxon>Insecta</taxon>
        <taxon>Pterygota</taxon>
        <taxon>Neoptera</taxon>
        <taxon>Endopterygota</taxon>
        <taxon>Hymenoptera</taxon>
        <taxon>Apocrita</taxon>
        <taxon>Aculeata</taxon>
        <taxon>Apoidea</taxon>
        <taxon>Anthophila</taxon>
        <taxon>Halictidae</taxon>
        <taxon>Rophitinae</taxon>
        <taxon>Dufourea</taxon>
    </lineage>
</organism>
<keyword evidence="2" id="KW-1185">Reference proteome</keyword>
<gene>
    <name evidence="1" type="ORF">WN55_06570</name>
</gene>